<sequence>MRAENRIPNNEGLAGDHQTRAEFLRKATIGVTSVSLVYCLLACAKSDEANGAEGKNFSGSLTLTTDQKNTLDSQKFLNLDGLIVTLDGTTYRAFGRRCPHESGEIVAQSGTSMQCQRHTEQLYGATGVGNGARTSASLVSYTVTNNAGVLTITG</sequence>
<dbReference type="GO" id="GO:0051537">
    <property type="term" value="F:2 iron, 2 sulfur cluster binding"/>
    <property type="evidence" value="ECO:0007669"/>
    <property type="project" value="InterPro"/>
</dbReference>
<dbReference type="InterPro" id="IPR036922">
    <property type="entry name" value="Rieske_2Fe-2S_sf"/>
</dbReference>
<dbReference type="RefSeq" id="WP_014803791.1">
    <property type="nucleotide sequence ID" value="NC_018020.1"/>
</dbReference>
<dbReference type="Proteomes" id="UP000006048">
    <property type="component" value="Chromosome"/>
</dbReference>
<reference evidence="1 2" key="1">
    <citation type="submission" date="2012-06" db="EMBL/GenBank/DDBJ databases">
        <title>The complete chromosome of genome of Turneriella parva DSM 21527.</title>
        <authorList>
            <consortium name="US DOE Joint Genome Institute (JGI-PGF)"/>
            <person name="Lucas S."/>
            <person name="Han J."/>
            <person name="Lapidus A."/>
            <person name="Bruce D."/>
            <person name="Goodwin L."/>
            <person name="Pitluck S."/>
            <person name="Peters L."/>
            <person name="Kyrpides N."/>
            <person name="Mavromatis K."/>
            <person name="Ivanova N."/>
            <person name="Mikhailova N."/>
            <person name="Chertkov O."/>
            <person name="Detter J.C."/>
            <person name="Tapia R."/>
            <person name="Han C."/>
            <person name="Land M."/>
            <person name="Hauser L."/>
            <person name="Markowitz V."/>
            <person name="Cheng J.-F."/>
            <person name="Hugenholtz P."/>
            <person name="Woyke T."/>
            <person name="Wu D."/>
            <person name="Gronow S."/>
            <person name="Wellnitz S."/>
            <person name="Brambilla E."/>
            <person name="Klenk H.-P."/>
            <person name="Eisen J.A."/>
        </authorList>
    </citation>
    <scope>NUCLEOTIDE SEQUENCE [LARGE SCALE GENOMIC DNA]</scope>
    <source>
        <strain evidence="2">ATCC BAA-1111 / DSM 21527 / NCTC 11395 / H</strain>
    </source>
</reference>
<dbReference type="KEGG" id="tpx:Turpa_2646"/>
<accession>I4B7M9</accession>
<dbReference type="HOGENOM" id="CLU_1703470_0_0_12"/>
<name>I4B7M9_TURPD</name>
<dbReference type="EMBL" id="CP002959">
    <property type="protein sequence ID" value="AFM13286.1"/>
    <property type="molecule type" value="Genomic_DNA"/>
</dbReference>
<evidence type="ECO:0008006" key="3">
    <source>
        <dbReference type="Google" id="ProtNLM"/>
    </source>
</evidence>
<dbReference type="SUPFAM" id="SSF50022">
    <property type="entry name" value="ISP domain"/>
    <property type="match status" value="1"/>
</dbReference>
<proteinExistence type="predicted"/>
<evidence type="ECO:0000313" key="1">
    <source>
        <dbReference type="EMBL" id="AFM13286.1"/>
    </source>
</evidence>
<organism evidence="1 2">
    <name type="scientific">Turneriella parva (strain ATCC BAA-1111 / DSM 21527 / NCTC 11395 / H)</name>
    <name type="common">Leptospira parva</name>
    <dbReference type="NCBI Taxonomy" id="869212"/>
    <lineage>
        <taxon>Bacteria</taxon>
        <taxon>Pseudomonadati</taxon>
        <taxon>Spirochaetota</taxon>
        <taxon>Spirochaetia</taxon>
        <taxon>Leptospirales</taxon>
        <taxon>Leptospiraceae</taxon>
        <taxon>Turneriella</taxon>
    </lineage>
</organism>
<evidence type="ECO:0000313" key="2">
    <source>
        <dbReference type="Proteomes" id="UP000006048"/>
    </source>
</evidence>
<dbReference type="STRING" id="869212.Turpa_2646"/>
<protein>
    <recommendedName>
        <fullName evidence="3">Rieske domain-containing protein</fullName>
    </recommendedName>
</protein>
<dbReference type="AlphaFoldDB" id="I4B7M9"/>
<keyword evidence="2" id="KW-1185">Reference proteome</keyword>
<gene>
    <name evidence="1" type="ordered locus">Turpa_2646</name>
</gene>